<evidence type="ECO:0000313" key="2">
    <source>
        <dbReference type="Proteomes" id="UP000325313"/>
    </source>
</evidence>
<dbReference type="Proteomes" id="UP000325313">
    <property type="component" value="Unassembled WGS sequence"/>
</dbReference>
<accession>A0A5B0SAC7</accession>
<organism evidence="1 2">
    <name type="scientific">Puccinia graminis f. sp. tritici</name>
    <dbReference type="NCBI Taxonomy" id="56615"/>
    <lineage>
        <taxon>Eukaryota</taxon>
        <taxon>Fungi</taxon>
        <taxon>Dikarya</taxon>
        <taxon>Basidiomycota</taxon>
        <taxon>Pucciniomycotina</taxon>
        <taxon>Pucciniomycetes</taxon>
        <taxon>Pucciniales</taxon>
        <taxon>Pucciniaceae</taxon>
        <taxon>Puccinia</taxon>
    </lineage>
</organism>
<name>A0A5B0SAC7_PUCGR</name>
<proteinExistence type="predicted"/>
<evidence type="ECO:0000313" key="1">
    <source>
        <dbReference type="EMBL" id="KAA1134083.1"/>
    </source>
</evidence>
<comment type="caution">
    <text evidence="1">The sequence shown here is derived from an EMBL/GenBank/DDBJ whole genome shotgun (WGS) entry which is preliminary data.</text>
</comment>
<dbReference type="EMBL" id="VDEP01000069">
    <property type="protein sequence ID" value="KAA1134083.1"/>
    <property type="molecule type" value="Genomic_DNA"/>
</dbReference>
<dbReference type="AlphaFoldDB" id="A0A5B0SAC7"/>
<sequence>MWVNQLQGSTKYQHYIQSMSEASLWMAGSALRFMLCMLLLHSPPSNPVNILKGLIEPISEDLIHQFVSK</sequence>
<protein>
    <submittedName>
        <fullName evidence="1">Uncharacterized protein</fullName>
    </submittedName>
</protein>
<gene>
    <name evidence="1" type="ORF">PGTUg99_024900</name>
</gene>
<reference evidence="1 2" key="1">
    <citation type="submission" date="2019-05" db="EMBL/GenBank/DDBJ databases">
        <title>Emergence of the Ug99 lineage of the wheat stem rust pathogen through somatic hybridization.</title>
        <authorList>
            <person name="Li F."/>
            <person name="Upadhyaya N.M."/>
            <person name="Sperschneider J."/>
            <person name="Matny O."/>
            <person name="Nguyen-Phuc H."/>
            <person name="Mago R."/>
            <person name="Raley C."/>
            <person name="Miller M.E."/>
            <person name="Silverstein K.A.T."/>
            <person name="Henningsen E."/>
            <person name="Hirsch C.D."/>
            <person name="Visser B."/>
            <person name="Pretorius Z.A."/>
            <person name="Steffenson B.J."/>
            <person name="Schwessinger B."/>
            <person name="Dodds P.N."/>
            <person name="Figueroa M."/>
        </authorList>
    </citation>
    <scope>NUCLEOTIDE SEQUENCE [LARGE SCALE GENOMIC DNA]</scope>
    <source>
        <strain evidence="1 2">Ug99</strain>
    </source>
</reference>